<sequence length="183" mass="21329">MSKKRFDELSKFLSYVLRHEPEAIGLELNQEGWADIDMLIVCAARKEQVFDREFLERVVIESEKKRFIISEDKRYVRAAQGHSTRNVNIQYVQMIPPEFLYHGTATRFLESIYKEGIIAGARHYVHLSESTETAYSVGLRYGKAVVLEVEALRMHDLGFKFFQAENNVWLIDKVPADWLILKS</sequence>
<dbReference type="PANTHER" id="PTHR12684:SF2">
    <property type="entry name" value="TRNA 2'-PHOSPHOTRANSFERASE 1"/>
    <property type="match status" value="1"/>
</dbReference>
<evidence type="ECO:0000256" key="4">
    <source>
        <dbReference type="ARBA" id="ARBA00025212"/>
    </source>
</evidence>
<dbReference type="InterPro" id="IPR042080">
    <property type="entry name" value="RNA_2'-PTrans_N"/>
</dbReference>
<dbReference type="InterPro" id="IPR022928">
    <property type="entry name" value="RNA_2'-PTrans_KptA"/>
</dbReference>
<dbReference type="OrthoDB" id="4537997at2"/>
<accession>A0A244EY93</accession>
<dbReference type="SUPFAM" id="SSF56399">
    <property type="entry name" value="ADP-ribosylation"/>
    <property type="match status" value="1"/>
</dbReference>
<dbReference type="GO" id="GO:0006388">
    <property type="term" value="P:tRNA splicing, via endonucleolytic cleavage and ligation"/>
    <property type="evidence" value="ECO:0007669"/>
    <property type="project" value="UniProtKB-UniRule"/>
</dbReference>
<dbReference type="InterPro" id="IPR002745">
    <property type="entry name" value="Ptrans_KptA/Tpt1"/>
</dbReference>
<comment type="function">
    <text evidence="4 5">Removes the 2'-phosphate from RNA via an intermediate in which the phosphate is ADP-ribosylated by NAD followed by a presumed transesterification to release the RNA and generate ADP-ribose 1''-2''-cyclic phosphate (APPR&gt;P). May function as an ADP-ribosylase.</text>
</comment>
<evidence type="ECO:0000256" key="2">
    <source>
        <dbReference type="ARBA" id="ARBA00022679"/>
    </source>
</evidence>
<organism evidence="6 7">
    <name type="scientific">Pseudomonas syringae</name>
    <dbReference type="NCBI Taxonomy" id="317"/>
    <lineage>
        <taxon>Bacteria</taxon>
        <taxon>Pseudomonadati</taxon>
        <taxon>Pseudomonadota</taxon>
        <taxon>Gammaproteobacteria</taxon>
        <taxon>Pseudomonadales</taxon>
        <taxon>Pseudomonadaceae</taxon>
        <taxon>Pseudomonas</taxon>
    </lineage>
</organism>
<name>A0A244EY93_PSESX</name>
<comment type="similarity">
    <text evidence="1 5">Belongs to the KptA/TPT1 family.</text>
</comment>
<keyword evidence="3 5" id="KW-0520">NAD</keyword>
<comment type="caution">
    <text evidence="6">The sequence shown here is derived from an EMBL/GenBank/DDBJ whole genome shotgun (WGS) entry which is preliminary data.</text>
</comment>
<gene>
    <name evidence="5" type="primary">kptA</name>
    <name evidence="6" type="ORF">BW686_01905</name>
</gene>
<reference evidence="6 7" key="1">
    <citation type="submission" date="2017-01" db="EMBL/GenBank/DDBJ databases">
        <authorList>
            <person name="Mah S.A."/>
            <person name="Swanson W.J."/>
            <person name="Moy G.W."/>
            <person name="Vacquier V.D."/>
        </authorList>
    </citation>
    <scope>NUCLEOTIDE SEQUENCE [LARGE SCALE GENOMIC DNA]</scope>
    <source>
        <strain evidence="6">PDD-32b-74</strain>
    </source>
</reference>
<evidence type="ECO:0000256" key="3">
    <source>
        <dbReference type="ARBA" id="ARBA00023027"/>
    </source>
</evidence>
<dbReference type="Pfam" id="PF01885">
    <property type="entry name" value="PTS_2-RNA"/>
    <property type="match status" value="1"/>
</dbReference>
<dbReference type="Gene3D" id="1.10.10.970">
    <property type="entry name" value="RNA 2'-phosphotransferase, Tpt1/KptA family, N-terminal domain"/>
    <property type="match status" value="1"/>
</dbReference>
<protein>
    <recommendedName>
        <fullName evidence="5">Probable RNA 2'-phosphotransferase</fullName>
        <ecNumber evidence="5">2.7.1.-</ecNumber>
    </recommendedName>
</protein>
<dbReference type="GO" id="GO:0000215">
    <property type="term" value="F:tRNA 2'-phosphotransferase activity"/>
    <property type="evidence" value="ECO:0007669"/>
    <property type="project" value="TreeGrafter"/>
</dbReference>
<evidence type="ECO:0000256" key="1">
    <source>
        <dbReference type="ARBA" id="ARBA00009836"/>
    </source>
</evidence>
<keyword evidence="2 5" id="KW-0808">Transferase</keyword>
<dbReference type="Proteomes" id="UP000195128">
    <property type="component" value="Unassembled WGS sequence"/>
</dbReference>
<dbReference type="HAMAP" id="MF_00299">
    <property type="entry name" value="KptA"/>
    <property type="match status" value="1"/>
</dbReference>
<proteinExistence type="inferred from homology"/>
<dbReference type="AlphaFoldDB" id="A0A244EY93"/>
<dbReference type="EMBL" id="MTSA01000001">
    <property type="protein sequence ID" value="OUM09464.1"/>
    <property type="molecule type" value="Genomic_DNA"/>
</dbReference>
<dbReference type="Gene3D" id="3.20.170.30">
    <property type="match status" value="1"/>
</dbReference>
<dbReference type="GO" id="GO:0003950">
    <property type="term" value="F:NAD+ poly-ADP-ribosyltransferase activity"/>
    <property type="evidence" value="ECO:0007669"/>
    <property type="project" value="InterPro"/>
</dbReference>
<dbReference type="InterPro" id="IPR042081">
    <property type="entry name" value="RNA_2'-PTrans_C"/>
</dbReference>
<dbReference type="PANTHER" id="PTHR12684">
    <property type="entry name" value="PUTATIVE PHOSPHOTRANSFERASE"/>
    <property type="match status" value="1"/>
</dbReference>
<evidence type="ECO:0000313" key="6">
    <source>
        <dbReference type="EMBL" id="OUM09464.1"/>
    </source>
</evidence>
<dbReference type="RefSeq" id="WP_084913955.1">
    <property type="nucleotide sequence ID" value="NZ_MTSA01000001.1"/>
</dbReference>
<evidence type="ECO:0000313" key="7">
    <source>
        <dbReference type="Proteomes" id="UP000195128"/>
    </source>
</evidence>
<evidence type="ECO:0000256" key="5">
    <source>
        <dbReference type="HAMAP-Rule" id="MF_00299"/>
    </source>
</evidence>
<dbReference type="EC" id="2.7.1.-" evidence="5"/>